<organism evidence="2 3">
    <name type="scientific">Oedothorax gibbosus</name>
    <dbReference type="NCBI Taxonomy" id="931172"/>
    <lineage>
        <taxon>Eukaryota</taxon>
        <taxon>Metazoa</taxon>
        <taxon>Ecdysozoa</taxon>
        <taxon>Arthropoda</taxon>
        <taxon>Chelicerata</taxon>
        <taxon>Arachnida</taxon>
        <taxon>Araneae</taxon>
        <taxon>Araneomorphae</taxon>
        <taxon>Entelegynae</taxon>
        <taxon>Araneoidea</taxon>
        <taxon>Linyphiidae</taxon>
        <taxon>Erigoninae</taxon>
        <taxon>Oedothorax</taxon>
    </lineage>
</organism>
<evidence type="ECO:0000313" key="3">
    <source>
        <dbReference type="Proteomes" id="UP000827092"/>
    </source>
</evidence>
<proteinExistence type="predicted"/>
<evidence type="ECO:0000313" key="2">
    <source>
        <dbReference type="EMBL" id="KAG8190270.1"/>
    </source>
</evidence>
<reference evidence="2 3" key="1">
    <citation type="journal article" date="2022" name="Nat. Ecol. Evol.">
        <title>A masculinizing supergene underlies an exaggerated male reproductive morph in a spider.</title>
        <authorList>
            <person name="Hendrickx F."/>
            <person name="De Corte Z."/>
            <person name="Sonet G."/>
            <person name="Van Belleghem S.M."/>
            <person name="Kostlbacher S."/>
            <person name="Vangestel C."/>
        </authorList>
    </citation>
    <scope>NUCLEOTIDE SEQUENCE [LARGE SCALE GENOMIC DNA]</scope>
    <source>
        <strain evidence="2">W744_W776</strain>
    </source>
</reference>
<dbReference type="EMBL" id="JAFNEN010000189">
    <property type="protein sequence ID" value="KAG8190270.1"/>
    <property type="molecule type" value="Genomic_DNA"/>
</dbReference>
<comment type="caution">
    <text evidence="2">The sequence shown here is derived from an EMBL/GenBank/DDBJ whole genome shotgun (WGS) entry which is preliminary data.</text>
</comment>
<name>A0AAV6V0M4_9ARAC</name>
<protein>
    <submittedName>
        <fullName evidence="2">Uncharacterized protein</fullName>
    </submittedName>
</protein>
<dbReference type="Proteomes" id="UP000827092">
    <property type="component" value="Unassembled WGS sequence"/>
</dbReference>
<sequence>MSSDNNANLDKMTDKLVSPANQAPEKKYSEIIGHCSNTETFKASNQPVSSINDVPEETYFNVKHKKEVNTESYSYEVIITEMRNDTVQNVDDSNLQKSHEELLELNRQTYEQKNKFIYHVEIIETAASKEPQDDDKGIDNKINEDILKFKRQPYKYFYENIFQNNLKPDQNSFEDKFNTNKQPFRNFFAALFGIKKQTSQNNSW</sequence>
<accession>A0AAV6V0M4</accession>
<keyword evidence="3" id="KW-1185">Reference proteome</keyword>
<dbReference type="AlphaFoldDB" id="A0AAV6V0M4"/>
<gene>
    <name evidence="2" type="ORF">JTE90_025785</name>
</gene>
<evidence type="ECO:0000256" key="1">
    <source>
        <dbReference type="SAM" id="MobiDB-lite"/>
    </source>
</evidence>
<feature type="region of interest" description="Disordered" evidence="1">
    <location>
        <begin position="1"/>
        <end position="24"/>
    </location>
</feature>